<proteinExistence type="predicted"/>
<dbReference type="EMBL" id="BAABJK010000006">
    <property type="protein sequence ID" value="GAA4970351.1"/>
    <property type="molecule type" value="Genomic_DNA"/>
</dbReference>
<evidence type="ECO:0000313" key="2">
    <source>
        <dbReference type="Proteomes" id="UP001501692"/>
    </source>
</evidence>
<accession>A0ABP9HGA8</accession>
<dbReference type="Proteomes" id="UP001501692">
    <property type="component" value="Unassembled WGS sequence"/>
</dbReference>
<reference evidence="2" key="1">
    <citation type="journal article" date="2019" name="Int. J. Syst. Evol. Microbiol.">
        <title>The Global Catalogue of Microorganisms (GCM) 10K type strain sequencing project: providing services to taxonomists for standard genome sequencing and annotation.</title>
        <authorList>
            <consortium name="The Broad Institute Genomics Platform"/>
            <consortium name="The Broad Institute Genome Sequencing Center for Infectious Disease"/>
            <person name="Wu L."/>
            <person name="Ma J."/>
        </authorList>
    </citation>
    <scope>NUCLEOTIDE SEQUENCE [LARGE SCALE GENOMIC DNA]</scope>
    <source>
        <strain evidence="2">JCM 18287</strain>
    </source>
</reference>
<evidence type="ECO:0000313" key="1">
    <source>
        <dbReference type="EMBL" id="GAA4970351.1"/>
    </source>
</evidence>
<dbReference type="Pfam" id="PF13715">
    <property type="entry name" value="CarbopepD_reg_2"/>
    <property type="match status" value="1"/>
</dbReference>
<evidence type="ECO:0008006" key="3">
    <source>
        <dbReference type="Google" id="ProtNLM"/>
    </source>
</evidence>
<gene>
    <name evidence="1" type="ORF">GCM10023315_20230</name>
</gene>
<organism evidence="1 2">
    <name type="scientific">Algibacter aquimarinus</name>
    <dbReference type="NCBI Taxonomy" id="1136748"/>
    <lineage>
        <taxon>Bacteria</taxon>
        <taxon>Pseudomonadati</taxon>
        <taxon>Bacteroidota</taxon>
        <taxon>Flavobacteriia</taxon>
        <taxon>Flavobacteriales</taxon>
        <taxon>Flavobacteriaceae</taxon>
        <taxon>Algibacter</taxon>
    </lineage>
</organism>
<sequence>MEQKFNLTISKPCSEKFNQFNKTEKGGFCNSCQKEVIDFRTVSDEQLIKYFKSKEGKTCGYFSKTQLNRDFQIPEFEQSSRYKFLRIAAVAFLSLTSLHNIQAQNQKDKTEIIESSKQNNNSNDNRIQEVLLTGSIVEESGSLPGANIVLKGTTIGTSTNFDGKFEFPKPLKEGDILVVSYLGYVTKEIKINKSQTELNAILNINMEEDLSCVLLGEVEVNEVYKSKRSFWQKIKGIF</sequence>
<dbReference type="InterPro" id="IPR008969">
    <property type="entry name" value="CarboxyPept-like_regulatory"/>
</dbReference>
<keyword evidence="2" id="KW-1185">Reference proteome</keyword>
<name>A0ABP9HGA8_9FLAO</name>
<dbReference type="RefSeq" id="WP_345167990.1">
    <property type="nucleotide sequence ID" value="NZ_BAABJK010000006.1"/>
</dbReference>
<dbReference type="Gene3D" id="2.60.40.1120">
    <property type="entry name" value="Carboxypeptidase-like, regulatory domain"/>
    <property type="match status" value="1"/>
</dbReference>
<dbReference type="SUPFAM" id="SSF49464">
    <property type="entry name" value="Carboxypeptidase regulatory domain-like"/>
    <property type="match status" value="1"/>
</dbReference>
<comment type="caution">
    <text evidence="1">The sequence shown here is derived from an EMBL/GenBank/DDBJ whole genome shotgun (WGS) entry which is preliminary data.</text>
</comment>
<protein>
    <recommendedName>
        <fullName evidence="3">CarboxypepD_reg-like domain-containing protein</fullName>
    </recommendedName>
</protein>